<dbReference type="RefSeq" id="WP_135348563.1">
    <property type="nucleotide sequence ID" value="NZ_SRJD01000009.1"/>
</dbReference>
<dbReference type="Proteomes" id="UP000298347">
    <property type="component" value="Unassembled WGS sequence"/>
</dbReference>
<feature type="domain" description="Isochorismatase-like" evidence="3">
    <location>
        <begin position="5"/>
        <end position="174"/>
    </location>
</feature>
<reference evidence="4 5" key="1">
    <citation type="journal article" date="2015" name="Int. J. Syst. Evol. Microbiol.">
        <title>Sporolactobacillus shoreae sp. nov. and Sporolactobacillus spathodeae sp. nov., two spore-forming lactic acid bacteria isolated from tree barks in Thailand.</title>
        <authorList>
            <person name="Thamacharoensuk T."/>
            <person name="Kitahara M."/>
            <person name="Ohkuma M."/>
            <person name="Thongchul N."/>
            <person name="Tanasupawat S."/>
        </authorList>
    </citation>
    <scope>NUCLEOTIDE SEQUENCE [LARGE SCALE GENOMIC DNA]</scope>
    <source>
        <strain evidence="4 5">BK92</strain>
    </source>
</reference>
<evidence type="ECO:0000313" key="5">
    <source>
        <dbReference type="Proteomes" id="UP000298347"/>
    </source>
</evidence>
<dbReference type="OrthoDB" id="9796485at2"/>
<keyword evidence="5" id="KW-1185">Reference proteome</keyword>
<dbReference type="Gene3D" id="3.40.50.850">
    <property type="entry name" value="Isochorismatase-like"/>
    <property type="match status" value="1"/>
</dbReference>
<evidence type="ECO:0000313" key="4">
    <source>
        <dbReference type="EMBL" id="TGA98183.1"/>
    </source>
</evidence>
<dbReference type="CDD" id="cd00431">
    <property type="entry name" value="cysteine_hydrolases"/>
    <property type="match status" value="1"/>
</dbReference>
<dbReference type="EMBL" id="SRJD01000009">
    <property type="protein sequence ID" value="TGA98183.1"/>
    <property type="molecule type" value="Genomic_DNA"/>
</dbReference>
<comment type="similarity">
    <text evidence="1">Belongs to the isochorismatase family.</text>
</comment>
<accession>A0A4Z0GPD3</accession>
<dbReference type="GO" id="GO:0016787">
    <property type="term" value="F:hydrolase activity"/>
    <property type="evidence" value="ECO:0007669"/>
    <property type="project" value="UniProtKB-KW"/>
</dbReference>
<protein>
    <submittedName>
        <fullName evidence="4">Cysteine hydrolase</fullName>
    </submittedName>
</protein>
<dbReference type="InterPro" id="IPR000868">
    <property type="entry name" value="Isochorismatase-like_dom"/>
</dbReference>
<evidence type="ECO:0000259" key="3">
    <source>
        <dbReference type="Pfam" id="PF00857"/>
    </source>
</evidence>
<proteinExistence type="inferred from homology"/>
<name>A0A4Z0GPD3_9BACL</name>
<evidence type="ECO:0000256" key="2">
    <source>
        <dbReference type="ARBA" id="ARBA00022801"/>
    </source>
</evidence>
<organism evidence="4 5">
    <name type="scientific">Sporolactobacillus shoreae</name>
    <dbReference type="NCBI Taxonomy" id="1465501"/>
    <lineage>
        <taxon>Bacteria</taxon>
        <taxon>Bacillati</taxon>
        <taxon>Bacillota</taxon>
        <taxon>Bacilli</taxon>
        <taxon>Bacillales</taxon>
        <taxon>Sporolactobacillaceae</taxon>
        <taxon>Sporolactobacillus</taxon>
    </lineage>
</organism>
<gene>
    <name evidence="4" type="ORF">E4665_09540</name>
</gene>
<dbReference type="PANTHER" id="PTHR43540:SF10">
    <property type="entry name" value="ISOCHORISMATASE"/>
    <property type="match status" value="1"/>
</dbReference>
<dbReference type="AlphaFoldDB" id="A0A4Z0GPD3"/>
<evidence type="ECO:0000256" key="1">
    <source>
        <dbReference type="ARBA" id="ARBA00006336"/>
    </source>
</evidence>
<keyword evidence="2 4" id="KW-0378">Hydrolase</keyword>
<dbReference type="PANTHER" id="PTHR43540">
    <property type="entry name" value="PEROXYUREIDOACRYLATE/UREIDOACRYLATE AMIDOHYDROLASE-RELATED"/>
    <property type="match status" value="1"/>
</dbReference>
<dbReference type="InterPro" id="IPR050272">
    <property type="entry name" value="Isochorismatase-like_hydrls"/>
</dbReference>
<dbReference type="InterPro" id="IPR036380">
    <property type="entry name" value="Isochorismatase-like_sf"/>
</dbReference>
<dbReference type="SUPFAM" id="SSF52499">
    <property type="entry name" value="Isochorismatase-like hydrolases"/>
    <property type="match status" value="1"/>
</dbReference>
<comment type="caution">
    <text evidence="4">The sequence shown here is derived from an EMBL/GenBank/DDBJ whole genome shotgun (WGS) entry which is preliminary data.</text>
</comment>
<sequence length="180" mass="20403">MADEALLIIDMSNDFVDDEGGLTAGKPAQKILPFITDLADQFHRDKKLVVFCMDAHEKNDPHFQLWPPHNVKGSWGAQIYGELGQWYDTHCEEEGVIFVPKPEYDAFIGTNLDQILKAHHIEKVHLTGVCTDICDFLTAYGAYSRGYKTIAYNQGMATFTSQHAMFLNQMKAIFKTEIIE</sequence>
<dbReference type="Pfam" id="PF00857">
    <property type="entry name" value="Isochorismatase"/>
    <property type="match status" value="1"/>
</dbReference>